<dbReference type="SUPFAM" id="SSF57959">
    <property type="entry name" value="Leucine zipper domain"/>
    <property type="match status" value="1"/>
</dbReference>
<dbReference type="Pfam" id="PF07716">
    <property type="entry name" value="bZIP_2"/>
    <property type="match status" value="1"/>
</dbReference>
<evidence type="ECO:0000256" key="4">
    <source>
        <dbReference type="ARBA" id="ARBA00023163"/>
    </source>
</evidence>
<feature type="region of interest" description="Disordered" evidence="6">
    <location>
        <begin position="125"/>
        <end position="207"/>
    </location>
</feature>
<dbReference type="GO" id="GO:0032922">
    <property type="term" value="P:circadian regulation of gene expression"/>
    <property type="evidence" value="ECO:0007669"/>
    <property type="project" value="Ensembl"/>
</dbReference>
<dbReference type="GO" id="GO:0003700">
    <property type="term" value="F:DNA-binding transcription factor activity"/>
    <property type="evidence" value="ECO:0007669"/>
    <property type="project" value="InterPro"/>
</dbReference>
<dbReference type="GeneID" id="105903440"/>
<dbReference type="AlphaFoldDB" id="A0A6P3W110"/>
<feature type="compositionally biased region" description="Low complexity" evidence="6">
    <location>
        <begin position="413"/>
        <end position="422"/>
    </location>
</feature>
<evidence type="ECO:0000256" key="5">
    <source>
        <dbReference type="ARBA" id="ARBA00023242"/>
    </source>
</evidence>
<dbReference type="SMART" id="SM00338">
    <property type="entry name" value="BRLZ"/>
    <property type="match status" value="1"/>
</dbReference>
<dbReference type="PROSITE" id="PS50217">
    <property type="entry name" value="BZIP"/>
    <property type="match status" value="1"/>
</dbReference>
<dbReference type="OrthoDB" id="6151507at2759"/>
<evidence type="ECO:0000256" key="6">
    <source>
        <dbReference type="SAM" id="MobiDB-lite"/>
    </source>
</evidence>
<feature type="compositionally biased region" description="Basic and acidic residues" evidence="6">
    <location>
        <begin position="196"/>
        <end position="207"/>
    </location>
</feature>
<dbReference type="PANTHER" id="PTHR15284">
    <property type="entry name" value="NUCLEAR FACTOR INTERLEUKIN-3-REGULATED PROTEIN"/>
    <property type="match status" value="1"/>
</dbReference>
<feature type="compositionally biased region" description="Low complexity" evidence="6">
    <location>
        <begin position="336"/>
        <end position="349"/>
    </location>
</feature>
<feature type="region of interest" description="Disordered" evidence="6">
    <location>
        <begin position="492"/>
        <end position="583"/>
    </location>
</feature>
<sequence>MESLNLLVANPNTDLETASNFSDCETSSQTTPGRRMSKSKLSMSCRRKREFISDEKKDASYWEKRRKNNEAAKRSREKRRLNDMVLENRVMALNEENVRLKTELLQLKLRFGLISTASYMEKTQQMSSGAGAANGGTSTGDSTPSTKPYFSSSGYSSASQVMMNSDSSEAEQSSRGDRQVLKYSPRGSLSDMSDGSSRDSPEPVDYEVKHESAGMDISRLEASVINGMFNGHHSLHHHHLQEMEQQDTMGSLSSQSTTAQRSVILYRSSSGSYSADGQRAEEMEQLPEPQLNGPQIRANPESLETITEVAKQLARKTLDSPPYEYGSGQMDGISEQGPQAHHQQASGAQGRCGNESQDLNPNTFAPNLLPSSEEGKAHLYHCQQSYLNNLDEEPPVLTYEGGPRTEAFYPENSSGKDTSSSDGDPRSSDREGSTDDESPSSSSSDTGGYQCLTTAHQSTLSPTGSTAASQNWEIQSLPHKLRLKYRALSNGGAPAQVDFFSGTHPTHTTASSPSPALPQHPYLALAQLSQQQGPATSSSSNNEAEMGSLERASSSPAQEAEERGKDSGKKTSGGRGGKNQRHE</sequence>
<feature type="compositionally biased region" description="Low complexity" evidence="6">
    <location>
        <begin position="139"/>
        <end position="159"/>
    </location>
</feature>
<dbReference type="KEGG" id="char:105903440"/>
<feature type="compositionally biased region" description="Polar residues" evidence="6">
    <location>
        <begin position="451"/>
        <end position="471"/>
    </location>
</feature>
<feature type="compositionally biased region" description="Low complexity" evidence="6">
    <location>
        <begin position="503"/>
        <end position="514"/>
    </location>
</feature>
<keyword evidence="5" id="KW-0539">Nucleus</keyword>
<keyword evidence="3" id="KW-0238">DNA-binding</keyword>
<dbReference type="CTD" id="335737"/>
<feature type="region of interest" description="Disordered" evidence="6">
    <location>
        <begin position="19"/>
        <end position="42"/>
    </location>
</feature>
<dbReference type="PANTHER" id="PTHR15284:SF4">
    <property type="entry name" value="E4 BINDING PROTEIN 4-2"/>
    <property type="match status" value="1"/>
</dbReference>
<dbReference type="InterPro" id="IPR004827">
    <property type="entry name" value="bZIP"/>
</dbReference>
<dbReference type="FunFam" id="1.20.5.170:FF:000025">
    <property type="entry name" value="nuclear factor interleukin-3-regulated protein-like"/>
    <property type="match status" value="1"/>
</dbReference>
<evidence type="ECO:0000259" key="7">
    <source>
        <dbReference type="PROSITE" id="PS50217"/>
    </source>
</evidence>
<dbReference type="Gene3D" id="1.20.5.170">
    <property type="match status" value="1"/>
</dbReference>
<feature type="compositionally biased region" description="Low complexity" evidence="6">
    <location>
        <begin position="439"/>
        <end position="448"/>
    </location>
</feature>
<dbReference type="Proteomes" id="UP000515152">
    <property type="component" value="Chromosome 26"/>
</dbReference>
<keyword evidence="2" id="KW-0805">Transcription regulation</keyword>
<dbReference type="GO" id="GO:0005634">
    <property type="term" value="C:nucleus"/>
    <property type="evidence" value="ECO:0007669"/>
    <property type="project" value="TreeGrafter"/>
</dbReference>
<organism evidence="8 9">
    <name type="scientific">Clupea harengus</name>
    <name type="common">Atlantic herring</name>
    <dbReference type="NCBI Taxonomy" id="7950"/>
    <lineage>
        <taxon>Eukaryota</taxon>
        <taxon>Metazoa</taxon>
        <taxon>Chordata</taxon>
        <taxon>Craniata</taxon>
        <taxon>Vertebrata</taxon>
        <taxon>Euteleostomi</taxon>
        <taxon>Actinopterygii</taxon>
        <taxon>Neopterygii</taxon>
        <taxon>Teleostei</taxon>
        <taxon>Clupei</taxon>
        <taxon>Clupeiformes</taxon>
        <taxon>Clupeoidei</taxon>
        <taxon>Clupeidae</taxon>
        <taxon>Clupea</taxon>
    </lineage>
</organism>
<proteinExistence type="inferred from homology"/>
<reference evidence="9" key="1">
    <citation type="submission" date="2025-08" db="UniProtKB">
        <authorList>
            <consortium name="RefSeq"/>
        </authorList>
    </citation>
    <scope>IDENTIFICATION</scope>
</reference>
<dbReference type="InterPro" id="IPR047106">
    <property type="entry name" value="NFIL3-like_bZIP"/>
</dbReference>
<dbReference type="CDD" id="cd14694">
    <property type="entry name" value="bZIP_NFIL3"/>
    <property type="match status" value="1"/>
</dbReference>
<keyword evidence="8" id="KW-1185">Reference proteome</keyword>
<feature type="region of interest" description="Disordered" evidence="6">
    <location>
        <begin position="327"/>
        <end position="371"/>
    </location>
</feature>
<feature type="region of interest" description="Disordered" evidence="6">
    <location>
        <begin position="391"/>
        <end position="471"/>
    </location>
</feature>
<feature type="compositionally biased region" description="Polar residues" evidence="6">
    <location>
        <begin position="354"/>
        <end position="365"/>
    </location>
</feature>
<accession>A0A6P3W110</accession>
<evidence type="ECO:0000256" key="1">
    <source>
        <dbReference type="ARBA" id="ARBA00006079"/>
    </source>
</evidence>
<name>A0A6P3W110_CLUHA</name>
<evidence type="ECO:0000256" key="3">
    <source>
        <dbReference type="ARBA" id="ARBA00023125"/>
    </source>
</evidence>
<feature type="domain" description="BZIP" evidence="7">
    <location>
        <begin position="58"/>
        <end position="108"/>
    </location>
</feature>
<feature type="compositionally biased region" description="Basic and acidic residues" evidence="6">
    <location>
        <begin position="560"/>
        <end position="569"/>
    </location>
</feature>
<protein>
    <submittedName>
        <fullName evidence="9">Nuclear factor, interleukin 3 regulated, member 5</fullName>
    </submittedName>
</protein>
<dbReference type="InterPro" id="IPR047229">
    <property type="entry name" value="NFIL3-like"/>
</dbReference>
<dbReference type="PROSITE" id="PS00036">
    <property type="entry name" value="BZIP_BASIC"/>
    <property type="match status" value="1"/>
</dbReference>
<evidence type="ECO:0000313" key="9">
    <source>
        <dbReference type="RefSeq" id="XP_012686650.2"/>
    </source>
</evidence>
<feature type="compositionally biased region" description="Basic and acidic residues" evidence="6">
    <location>
        <begin position="423"/>
        <end position="433"/>
    </location>
</feature>
<feature type="compositionally biased region" description="Polar residues" evidence="6">
    <location>
        <begin position="160"/>
        <end position="171"/>
    </location>
</feature>
<feature type="compositionally biased region" description="Polar residues" evidence="6">
    <location>
        <begin position="527"/>
        <end position="543"/>
    </location>
</feature>
<dbReference type="RefSeq" id="XP_012686650.2">
    <property type="nucleotide sequence ID" value="XM_012831196.3"/>
</dbReference>
<dbReference type="GO" id="GO:0003677">
    <property type="term" value="F:DNA binding"/>
    <property type="evidence" value="ECO:0007669"/>
    <property type="project" value="UniProtKB-KW"/>
</dbReference>
<evidence type="ECO:0000256" key="2">
    <source>
        <dbReference type="ARBA" id="ARBA00023015"/>
    </source>
</evidence>
<comment type="similarity">
    <text evidence="1">Belongs to the bZIP family. NFIL3 subfamily.</text>
</comment>
<dbReference type="InterPro" id="IPR046347">
    <property type="entry name" value="bZIP_sf"/>
</dbReference>
<keyword evidence="4" id="KW-0804">Transcription</keyword>
<gene>
    <name evidence="9" type="primary">nfil3-5</name>
</gene>
<evidence type="ECO:0000313" key="8">
    <source>
        <dbReference type="Proteomes" id="UP000515152"/>
    </source>
</evidence>
<feature type="compositionally biased region" description="Polar residues" evidence="6">
    <location>
        <begin position="19"/>
        <end position="32"/>
    </location>
</feature>